<proteinExistence type="predicted"/>
<accession>A0A2D3L425</accession>
<protein>
    <submittedName>
        <fullName evidence="1">Uncharacterized protein</fullName>
    </submittedName>
</protein>
<sequence length="70" mass="8451">MCGKSVCFALQNRRFRNTKVQLSFFNRNLFTEKRIFPAVTELFYIHSEPSPQELKIISTEEFYQIQLFLR</sequence>
<evidence type="ECO:0000313" key="2">
    <source>
        <dbReference type="Proteomes" id="UP000229630"/>
    </source>
</evidence>
<dbReference type="AlphaFoldDB" id="A0A2D3L425"/>
<gene>
    <name evidence="1" type="ORF">CTM62_00350</name>
</gene>
<dbReference type="Proteomes" id="UP000229630">
    <property type="component" value="Chromosome 1"/>
</dbReference>
<organism evidence="1 2">
    <name type="scientific">Prevotella intermedia</name>
    <dbReference type="NCBI Taxonomy" id="28131"/>
    <lineage>
        <taxon>Bacteria</taxon>
        <taxon>Pseudomonadati</taxon>
        <taxon>Bacteroidota</taxon>
        <taxon>Bacteroidia</taxon>
        <taxon>Bacteroidales</taxon>
        <taxon>Prevotellaceae</taxon>
        <taxon>Prevotella</taxon>
    </lineage>
</organism>
<evidence type="ECO:0000313" key="1">
    <source>
        <dbReference type="EMBL" id="ATV25328.1"/>
    </source>
</evidence>
<reference evidence="1 2" key="1">
    <citation type="submission" date="2017-11" db="EMBL/GenBank/DDBJ databases">
        <title>Genome sequencing of Prevotella intermedia KCOM 2837.</title>
        <authorList>
            <person name="Kook J.-K."/>
            <person name="Park S.-N."/>
            <person name="Lim Y.K."/>
        </authorList>
    </citation>
    <scope>NUCLEOTIDE SEQUENCE [LARGE SCALE GENOMIC DNA]</scope>
    <source>
        <strain evidence="1 2">KCOM 2837</strain>
    </source>
</reference>
<name>A0A2D3L425_PREIN</name>
<dbReference type="EMBL" id="CP024723">
    <property type="protein sequence ID" value="ATV25328.1"/>
    <property type="molecule type" value="Genomic_DNA"/>
</dbReference>